<comment type="similarity">
    <text evidence="1">Belongs to the peptidase C14B family.</text>
</comment>
<dbReference type="InterPro" id="IPR011600">
    <property type="entry name" value="Pept_C14_caspase"/>
</dbReference>
<name>A0A8H2WJP8_9AGAM</name>
<dbReference type="Proteomes" id="UP000663843">
    <property type="component" value="Unassembled WGS sequence"/>
</dbReference>
<dbReference type="Gene3D" id="3.40.50.12660">
    <property type="match status" value="1"/>
</dbReference>
<dbReference type="AlphaFoldDB" id="A0A8H2WJP8"/>
<dbReference type="GO" id="GO:0004197">
    <property type="term" value="F:cysteine-type endopeptidase activity"/>
    <property type="evidence" value="ECO:0007669"/>
    <property type="project" value="InterPro"/>
</dbReference>
<feature type="region of interest" description="Disordered" evidence="2">
    <location>
        <begin position="78"/>
        <end position="100"/>
    </location>
</feature>
<evidence type="ECO:0000256" key="2">
    <source>
        <dbReference type="SAM" id="MobiDB-lite"/>
    </source>
</evidence>
<dbReference type="EMBL" id="CAJMWT010001213">
    <property type="protein sequence ID" value="CAE6388051.1"/>
    <property type="molecule type" value="Genomic_DNA"/>
</dbReference>
<sequence length="580" mass="63318">MLEFLLAITFFLDSLAALSQLKSTTVAGRPFSIAISSTQTNSTHTTDRLTSTTISLQIFYHIYEGYFTLIFPTNRRRPLRSEPVTSNDKSLEKHEESHEVLTTPMIPVPESSTSPDAKIVPSTAVDTTEILEHSRGSRKAIASPPTHEQSSTPLLVPRARTQPNSSGPYGTNKALLIGFNYEKYNGPKRTLRHATEDARRFAATLTSLGYPSMNMRVVTDESSQPTPSHQYLMECIDWLLEDASEGTQLFFVFSGQCDPPTADGSRPESCLIGADLEPIPRSVFQERLVAKVPAGAELTIVLDCCNAAGMAKLKYCVGRMGYEPEGTQAANEAAPAEAREPFAPMNPVIHAMPHSGFLHGLPVTGRQARFSQGVTPGSFNQAPFNTARHRNRGVFATELLPAALSPNQALAPGVFITLAGKAAGVIDTPSPVNTTARINTGPTRRLVVEGRPVQYFKEPETDFILPAGRVNFWAGTGENQNAFEVLAGARNGIFTDAICSALDACTNQIVTQRDVWHSVVGAIEKENDWRTERDKKNPMRPASDQRVQWAELWVSQPEPLSSSLPLLDQPICGRPAYAIS</sequence>
<evidence type="ECO:0000313" key="6">
    <source>
        <dbReference type="Proteomes" id="UP000663843"/>
    </source>
</evidence>
<dbReference type="GO" id="GO:0006508">
    <property type="term" value="P:proteolysis"/>
    <property type="evidence" value="ECO:0007669"/>
    <property type="project" value="InterPro"/>
</dbReference>
<proteinExistence type="inferred from homology"/>
<feature type="chain" id="PRO_5034304404" description="Peptidase C14 caspase domain-containing protein" evidence="3">
    <location>
        <begin position="17"/>
        <end position="580"/>
    </location>
</feature>
<dbReference type="Pfam" id="PF00656">
    <property type="entry name" value="Peptidase_C14"/>
    <property type="match status" value="1"/>
</dbReference>
<feature type="region of interest" description="Disordered" evidence="2">
    <location>
        <begin position="133"/>
        <end position="171"/>
    </location>
</feature>
<feature type="compositionally biased region" description="Basic and acidic residues" evidence="2">
    <location>
        <begin position="89"/>
        <end position="99"/>
    </location>
</feature>
<protein>
    <recommendedName>
        <fullName evidence="4">Peptidase C14 caspase domain-containing protein</fullName>
    </recommendedName>
</protein>
<evidence type="ECO:0000256" key="1">
    <source>
        <dbReference type="ARBA" id="ARBA00009005"/>
    </source>
</evidence>
<dbReference type="GO" id="GO:0005737">
    <property type="term" value="C:cytoplasm"/>
    <property type="evidence" value="ECO:0007669"/>
    <property type="project" value="TreeGrafter"/>
</dbReference>
<feature type="domain" description="Peptidase C14 caspase" evidence="4">
    <location>
        <begin position="172"/>
        <end position="505"/>
    </location>
</feature>
<evidence type="ECO:0000256" key="3">
    <source>
        <dbReference type="SAM" id="SignalP"/>
    </source>
</evidence>
<dbReference type="InterPro" id="IPR050452">
    <property type="entry name" value="Metacaspase"/>
</dbReference>
<keyword evidence="3" id="KW-0732">Signal</keyword>
<dbReference type="PANTHER" id="PTHR48104:SF30">
    <property type="entry name" value="METACASPASE-1"/>
    <property type="match status" value="1"/>
</dbReference>
<reference evidence="5" key="1">
    <citation type="submission" date="2021-01" db="EMBL/GenBank/DDBJ databases">
        <authorList>
            <person name="Kaushik A."/>
        </authorList>
    </citation>
    <scope>NUCLEOTIDE SEQUENCE</scope>
    <source>
        <strain evidence="5">AG2-2IIIB</strain>
    </source>
</reference>
<gene>
    <name evidence="5" type="ORF">RDB_LOCUS28956</name>
</gene>
<accession>A0A8H2WJP8</accession>
<feature type="signal peptide" evidence="3">
    <location>
        <begin position="1"/>
        <end position="16"/>
    </location>
</feature>
<organism evidence="5 6">
    <name type="scientific">Rhizoctonia solani</name>
    <dbReference type="NCBI Taxonomy" id="456999"/>
    <lineage>
        <taxon>Eukaryota</taxon>
        <taxon>Fungi</taxon>
        <taxon>Dikarya</taxon>
        <taxon>Basidiomycota</taxon>
        <taxon>Agaricomycotina</taxon>
        <taxon>Agaricomycetes</taxon>
        <taxon>Cantharellales</taxon>
        <taxon>Ceratobasidiaceae</taxon>
        <taxon>Rhizoctonia</taxon>
    </lineage>
</organism>
<evidence type="ECO:0000313" key="5">
    <source>
        <dbReference type="EMBL" id="CAE6388051.1"/>
    </source>
</evidence>
<evidence type="ECO:0000259" key="4">
    <source>
        <dbReference type="Pfam" id="PF00656"/>
    </source>
</evidence>
<comment type="caution">
    <text evidence="5">The sequence shown here is derived from an EMBL/GenBank/DDBJ whole genome shotgun (WGS) entry which is preliminary data.</text>
</comment>
<dbReference type="PANTHER" id="PTHR48104">
    <property type="entry name" value="METACASPASE-4"/>
    <property type="match status" value="1"/>
</dbReference>